<evidence type="ECO:0000313" key="3">
    <source>
        <dbReference type="Proteomes" id="UP000001064"/>
    </source>
</evidence>
<dbReference type="VEuPathDB" id="AmoebaDB:DICPUDRAFT_83874"/>
<gene>
    <name evidence="2" type="ORF">DICPUDRAFT_83874</name>
</gene>
<organism evidence="2 3">
    <name type="scientific">Dictyostelium purpureum</name>
    <name type="common">Slime mold</name>
    <dbReference type="NCBI Taxonomy" id="5786"/>
    <lineage>
        <taxon>Eukaryota</taxon>
        <taxon>Amoebozoa</taxon>
        <taxon>Evosea</taxon>
        <taxon>Eumycetozoa</taxon>
        <taxon>Dictyostelia</taxon>
        <taxon>Dictyosteliales</taxon>
        <taxon>Dictyosteliaceae</taxon>
        <taxon>Dictyostelium</taxon>
    </lineage>
</organism>
<keyword evidence="3" id="KW-1185">Reference proteome</keyword>
<feature type="compositionally biased region" description="Basic residues" evidence="1">
    <location>
        <begin position="131"/>
        <end position="141"/>
    </location>
</feature>
<name>F1A0W5_DICPU</name>
<feature type="compositionally biased region" description="Basic and acidic residues" evidence="1">
    <location>
        <begin position="108"/>
        <end position="130"/>
    </location>
</feature>
<dbReference type="RefSeq" id="XP_003293311.1">
    <property type="nucleotide sequence ID" value="XM_003293263.1"/>
</dbReference>
<accession>F1A0W5</accession>
<sequence>MSHPNRDFVSKVLKTLGFCDEDIQYGLDNLDRLYKCGKDKEFTFAETMLMKLLNKGIKLPPIDIRKDDDIFSNFLCVSSKFEKIYPLLKVEEEAINVEIKEEVKVGKDENMMGKHSEVEVKKEEKKEVKKKESKSKSRKRSNRDNSSSIFVLKKETTINLNSAETQDDEFMELN</sequence>
<reference evidence="3" key="1">
    <citation type="journal article" date="2011" name="Genome Biol.">
        <title>Comparative genomics of the social amoebae Dictyostelium discoideum and Dictyostelium purpureum.</title>
        <authorList>
            <consortium name="US DOE Joint Genome Institute (JGI-PGF)"/>
            <person name="Sucgang R."/>
            <person name="Kuo A."/>
            <person name="Tian X."/>
            <person name="Salerno W."/>
            <person name="Parikh A."/>
            <person name="Feasley C.L."/>
            <person name="Dalin E."/>
            <person name="Tu H."/>
            <person name="Huang E."/>
            <person name="Barry K."/>
            <person name="Lindquist E."/>
            <person name="Shapiro H."/>
            <person name="Bruce D."/>
            <person name="Schmutz J."/>
            <person name="Salamov A."/>
            <person name="Fey P."/>
            <person name="Gaudet P."/>
            <person name="Anjard C."/>
            <person name="Babu M.M."/>
            <person name="Basu S."/>
            <person name="Bushmanova Y."/>
            <person name="van der Wel H."/>
            <person name="Katoh-Kurasawa M."/>
            <person name="Dinh C."/>
            <person name="Coutinho P.M."/>
            <person name="Saito T."/>
            <person name="Elias M."/>
            <person name="Schaap P."/>
            <person name="Kay R.R."/>
            <person name="Henrissat B."/>
            <person name="Eichinger L."/>
            <person name="Rivero F."/>
            <person name="Putnam N.H."/>
            <person name="West C.M."/>
            <person name="Loomis W.F."/>
            <person name="Chisholm R.L."/>
            <person name="Shaulsky G."/>
            <person name="Strassmann J.E."/>
            <person name="Queller D.C."/>
            <person name="Kuspa A."/>
            <person name="Grigoriev I.V."/>
        </authorList>
    </citation>
    <scope>NUCLEOTIDE SEQUENCE [LARGE SCALE GENOMIC DNA]</scope>
    <source>
        <strain evidence="3">QSDP1</strain>
    </source>
</reference>
<dbReference type="GeneID" id="10511083"/>
<dbReference type="Proteomes" id="UP000001064">
    <property type="component" value="Unassembled WGS sequence"/>
</dbReference>
<dbReference type="AlphaFoldDB" id="F1A0W5"/>
<dbReference type="InParanoid" id="F1A0W5"/>
<evidence type="ECO:0000256" key="1">
    <source>
        <dbReference type="SAM" id="MobiDB-lite"/>
    </source>
</evidence>
<dbReference type="EMBL" id="GL871352">
    <property type="protein sequence ID" value="EGC30166.1"/>
    <property type="molecule type" value="Genomic_DNA"/>
</dbReference>
<proteinExistence type="predicted"/>
<feature type="region of interest" description="Disordered" evidence="1">
    <location>
        <begin position="108"/>
        <end position="148"/>
    </location>
</feature>
<dbReference type="KEGG" id="dpp:DICPUDRAFT_83874"/>
<protein>
    <submittedName>
        <fullName evidence="2">Uncharacterized protein</fullName>
    </submittedName>
</protein>
<evidence type="ECO:0000313" key="2">
    <source>
        <dbReference type="EMBL" id="EGC30166.1"/>
    </source>
</evidence>